<comment type="caution">
    <text evidence="1">The sequence shown here is derived from an EMBL/GenBank/DDBJ whole genome shotgun (WGS) entry which is preliminary data.</text>
</comment>
<dbReference type="Proteomes" id="UP000646244">
    <property type="component" value="Unassembled WGS sequence"/>
</dbReference>
<organism evidence="1 2">
    <name type="scientific">Streptomyces cinnamoneus</name>
    <name type="common">Streptoverticillium cinnamoneum</name>
    <dbReference type="NCBI Taxonomy" id="53446"/>
    <lineage>
        <taxon>Bacteria</taxon>
        <taxon>Bacillati</taxon>
        <taxon>Actinomycetota</taxon>
        <taxon>Actinomycetes</taxon>
        <taxon>Kitasatosporales</taxon>
        <taxon>Streptomycetaceae</taxon>
        <taxon>Streptomyces</taxon>
        <taxon>Streptomyces cinnamoneus group</taxon>
    </lineage>
</organism>
<name>A0A918TV34_STRCJ</name>
<gene>
    <name evidence="1" type="ORF">GCM10010507_41520</name>
</gene>
<reference evidence="1" key="1">
    <citation type="journal article" date="2014" name="Int. J. Syst. Evol. Microbiol.">
        <title>Complete genome sequence of Corynebacterium casei LMG S-19264T (=DSM 44701T), isolated from a smear-ripened cheese.</title>
        <authorList>
            <consortium name="US DOE Joint Genome Institute (JGI-PGF)"/>
            <person name="Walter F."/>
            <person name="Albersmeier A."/>
            <person name="Kalinowski J."/>
            <person name="Ruckert C."/>
        </authorList>
    </citation>
    <scope>NUCLEOTIDE SEQUENCE</scope>
    <source>
        <strain evidence="1">JCM 4633</strain>
    </source>
</reference>
<dbReference type="EMBL" id="BMVB01000014">
    <property type="protein sequence ID" value="GHC60166.1"/>
    <property type="molecule type" value="Genomic_DNA"/>
</dbReference>
<protein>
    <submittedName>
        <fullName evidence="1">Uncharacterized protein</fullName>
    </submittedName>
</protein>
<dbReference type="RefSeq" id="WP_190111343.1">
    <property type="nucleotide sequence ID" value="NZ_BMVB01000014.1"/>
</dbReference>
<evidence type="ECO:0000313" key="1">
    <source>
        <dbReference type="EMBL" id="GHC60166.1"/>
    </source>
</evidence>
<reference evidence="1" key="2">
    <citation type="submission" date="2020-09" db="EMBL/GenBank/DDBJ databases">
        <authorList>
            <person name="Sun Q."/>
            <person name="Ohkuma M."/>
        </authorList>
    </citation>
    <scope>NUCLEOTIDE SEQUENCE</scope>
    <source>
        <strain evidence="1">JCM 4633</strain>
    </source>
</reference>
<sequence>MSPRRRHLAVFIAAAAVTAGAGLWAAATVGAIPHVLPVPEVTLSQASADLCLTDAAAKALKANGLSLTAEAPAGVIDKGGRECVHVPTKDGRLATDFSTGTVTFDGSFGFARPSTGKRVLLSDLTADLTSRNIAGTAAGFRSGFGSGSGFGFGSGSAGLAEPKELLSFTLDLTKTKIDLSHGTMTGTGTISLLGAAHSMVKDALGADPLPGPAPVFDATAGGSVADSVVDALLQSQPHHGHALPVRRR</sequence>
<proteinExistence type="predicted"/>
<accession>A0A918TV34</accession>
<evidence type="ECO:0000313" key="2">
    <source>
        <dbReference type="Proteomes" id="UP000646244"/>
    </source>
</evidence>
<dbReference type="AlphaFoldDB" id="A0A918TV34"/>